<proteinExistence type="predicted"/>
<name>A0A0N5DAI7_THECL</name>
<dbReference type="Proteomes" id="UP000276776">
    <property type="component" value="Unassembled WGS sequence"/>
</dbReference>
<organism evidence="3">
    <name type="scientific">Thelazia callipaeda</name>
    <name type="common">Oriental eyeworm</name>
    <name type="synonym">Parasitic nematode</name>
    <dbReference type="NCBI Taxonomy" id="103827"/>
    <lineage>
        <taxon>Eukaryota</taxon>
        <taxon>Metazoa</taxon>
        <taxon>Ecdysozoa</taxon>
        <taxon>Nematoda</taxon>
        <taxon>Chromadorea</taxon>
        <taxon>Rhabditida</taxon>
        <taxon>Spirurina</taxon>
        <taxon>Spiruromorpha</taxon>
        <taxon>Thelazioidea</taxon>
        <taxon>Thelaziidae</taxon>
        <taxon>Thelazia</taxon>
    </lineage>
</organism>
<evidence type="ECO:0000313" key="2">
    <source>
        <dbReference type="Proteomes" id="UP000276776"/>
    </source>
</evidence>
<reference evidence="1 2" key="2">
    <citation type="submission" date="2018-11" db="EMBL/GenBank/DDBJ databases">
        <authorList>
            <consortium name="Pathogen Informatics"/>
        </authorList>
    </citation>
    <scope>NUCLEOTIDE SEQUENCE [LARGE SCALE GENOMIC DNA]</scope>
</reference>
<reference evidence="3" key="1">
    <citation type="submission" date="2017-02" db="UniProtKB">
        <authorList>
            <consortium name="WormBaseParasite"/>
        </authorList>
    </citation>
    <scope>IDENTIFICATION</scope>
</reference>
<dbReference type="AlphaFoldDB" id="A0A0N5DAI7"/>
<gene>
    <name evidence="1" type="ORF">TCLT_LOCUS10175</name>
</gene>
<accession>A0A0N5DAI7</accession>
<evidence type="ECO:0000313" key="3">
    <source>
        <dbReference type="WBParaSite" id="TCLT_0001018601-mRNA-1"/>
    </source>
</evidence>
<evidence type="ECO:0000313" key="1">
    <source>
        <dbReference type="EMBL" id="VDN07852.1"/>
    </source>
</evidence>
<dbReference type="EMBL" id="UYYF01005002">
    <property type="protein sequence ID" value="VDN07852.1"/>
    <property type="molecule type" value="Genomic_DNA"/>
</dbReference>
<protein>
    <submittedName>
        <fullName evidence="1 3">Uncharacterized protein</fullName>
    </submittedName>
</protein>
<sequence length="81" mass="9272">MNVSGGCRLVRWEVLRTSKFSARVLAVHTFREQLLALLCGNTRQYNDLEGGKEVKRRKTSAAFFLDRPFLGSGIYFPDTKF</sequence>
<dbReference type="WBParaSite" id="TCLT_0001018601-mRNA-1">
    <property type="protein sequence ID" value="TCLT_0001018601-mRNA-1"/>
    <property type="gene ID" value="TCLT_0001018601"/>
</dbReference>
<keyword evidence="2" id="KW-1185">Reference proteome</keyword>